<dbReference type="GO" id="GO:0005524">
    <property type="term" value="F:ATP binding"/>
    <property type="evidence" value="ECO:0007669"/>
    <property type="project" value="UniProtKB-UniRule"/>
</dbReference>
<comment type="subunit">
    <text evidence="8">Heterotetramer, composed of two GyrA and two GyrB chains. In the heterotetramer, GyrA contains the active site tyrosine that forms a transient covalent intermediate with DNA, while GyrB binds cofactors and catalyzes ATP hydrolysis.</text>
</comment>
<comment type="subcellular location">
    <subcellularLocation>
        <location evidence="8">Cytoplasm</location>
    </subcellularLocation>
</comment>
<comment type="catalytic activity">
    <reaction evidence="1 8 9">
        <text>ATP-dependent breakage, passage and rejoining of double-stranded DNA.</text>
        <dbReference type="EC" id="5.6.2.2"/>
    </reaction>
</comment>
<dbReference type="EMBL" id="CP045871">
    <property type="protein sequence ID" value="QGG80053.1"/>
    <property type="molecule type" value="Genomic_DNA"/>
</dbReference>
<dbReference type="InterPro" id="IPR005743">
    <property type="entry name" value="GyrA"/>
</dbReference>
<keyword evidence="3 8" id="KW-0547">Nucleotide-binding</keyword>
<dbReference type="NCBIfam" id="NF004043">
    <property type="entry name" value="PRK05560.1"/>
    <property type="match status" value="1"/>
</dbReference>
<gene>
    <name evidence="8 11" type="primary">gyrA</name>
    <name evidence="11" type="ORF">GH975_05470</name>
</gene>
<dbReference type="GO" id="GO:0006261">
    <property type="term" value="P:DNA-templated DNA replication"/>
    <property type="evidence" value="ECO:0007669"/>
    <property type="project" value="UniProtKB-UniRule"/>
</dbReference>
<feature type="domain" description="Topo IIA-type catalytic" evidence="10">
    <location>
        <begin position="34"/>
        <end position="532"/>
    </location>
</feature>
<dbReference type="NCBIfam" id="TIGR01063">
    <property type="entry name" value="gyrA"/>
    <property type="match status" value="1"/>
</dbReference>
<dbReference type="InterPro" id="IPR013757">
    <property type="entry name" value="Topo_IIA_A_a_sf"/>
</dbReference>
<keyword evidence="4 8" id="KW-0067">ATP-binding</keyword>
<dbReference type="InterPro" id="IPR035516">
    <property type="entry name" value="Gyrase/topoIV_suA_C"/>
</dbReference>
<protein>
    <recommendedName>
        <fullName evidence="8">DNA gyrase subunit A</fullName>
        <ecNumber evidence="8">5.6.2.2</ecNumber>
    </recommendedName>
</protein>
<evidence type="ECO:0000256" key="4">
    <source>
        <dbReference type="ARBA" id="ARBA00022840"/>
    </source>
</evidence>
<name>A0A5Q2QA10_9GAMM</name>
<feature type="active site" description="O-(5'-phospho-DNA)-tyrosine intermediate" evidence="8 9">
    <location>
        <position position="122"/>
    </location>
</feature>
<evidence type="ECO:0000256" key="1">
    <source>
        <dbReference type="ARBA" id="ARBA00000185"/>
    </source>
</evidence>
<evidence type="ECO:0000256" key="8">
    <source>
        <dbReference type="HAMAP-Rule" id="MF_01897"/>
    </source>
</evidence>
<dbReference type="GO" id="GO:0034335">
    <property type="term" value="F:DNA negative supercoiling activity"/>
    <property type="evidence" value="ECO:0007669"/>
    <property type="project" value="UniProtKB-ARBA"/>
</dbReference>
<keyword evidence="8" id="KW-0963">Cytoplasm</keyword>
<dbReference type="Pfam" id="PF03989">
    <property type="entry name" value="DNA_gyraseA_C"/>
    <property type="match status" value="6"/>
</dbReference>
<dbReference type="GO" id="GO:0006265">
    <property type="term" value="P:DNA topological change"/>
    <property type="evidence" value="ECO:0007669"/>
    <property type="project" value="UniProtKB-UniRule"/>
</dbReference>
<dbReference type="RefSeq" id="WP_153713557.1">
    <property type="nucleotide sequence ID" value="NZ_CP045871.1"/>
</dbReference>
<comment type="function">
    <text evidence="8">A type II topoisomerase that negatively supercoils closed circular double-stranded (ds) DNA in an ATP-dependent manner to modulate DNA topology and maintain chromosomes in an underwound state. Negative supercoiling favors strand separation, and DNA replication, transcription, recombination and repair, all of which involve strand separation. Also able to catalyze the interconversion of other topological isomers of dsDNA rings, including catenanes and knotted rings. Type II topoisomerases break and join 2 DNA strands simultaneously in an ATP-dependent manner.</text>
</comment>
<evidence type="ECO:0000256" key="3">
    <source>
        <dbReference type="ARBA" id="ARBA00022741"/>
    </source>
</evidence>
<dbReference type="NCBIfam" id="NF004044">
    <property type="entry name" value="PRK05561.1"/>
    <property type="match status" value="1"/>
</dbReference>
<dbReference type="EC" id="5.6.2.2" evidence="8"/>
<dbReference type="Gene3D" id="1.10.268.10">
    <property type="entry name" value="Topoisomerase, domain 3"/>
    <property type="match status" value="1"/>
</dbReference>
<dbReference type="AlphaFoldDB" id="A0A5Q2QA10"/>
<feature type="short sequence motif" description="GyrA-box" evidence="8">
    <location>
        <begin position="559"/>
        <end position="565"/>
    </location>
</feature>
<dbReference type="GO" id="GO:0005737">
    <property type="term" value="C:cytoplasm"/>
    <property type="evidence" value="ECO:0007669"/>
    <property type="project" value="UniProtKB-SubCell"/>
</dbReference>
<dbReference type="PROSITE" id="PS52040">
    <property type="entry name" value="TOPO_IIA"/>
    <property type="match status" value="1"/>
</dbReference>
<dbReference type="SUPFAM" id="SSF101904">
    <property type="entry name" value="GyrA/ParC C-terminal domain-like"/>
    <property type="match status" value="1"/>
</dbReference>
<dbReference type="GO" id="GO:0009330">
    <property type="term" value="C:DNA topoisomerase type II (double strand cut, ATP-hydrolyzing) complex"/>
    <property type="evidence" value="ECO:0007669"/>
    <property type="project" value="TreeGrafter"/>
</dbReference>
<comment type="similarity">
    <text evidence="2 8">Belongs to the type II topoisomerase GyrA/ParC subunit family.</text>
</comment>
<dbReference type="SUPFAM" id="SSF56719">
    <property type="entry name" value="Type II DNA topoisomerase"/>
    <property type="match status" value="1"/>
</dbReference>
<dbReference type="HAMAP" id="MF_01897">
    <property type="entry name" value="GyrA"/>
    <property type="match status" value="1"/>
</dbReference>
<evidence type="ECO:0000256" key="2">
    <source>
        <dbReference type="ARBA" id="ARBA00008263"/>
    </source>
</evidence>
<evidence type="ECO:0000256" key="7">
    <source>
        <dbReference type="ARBA" id="ARBA00023235"/>
    </source>
</evidence>
<keyword evidence="6 8" id="KW-0238">DNA-binding</keyword>
<evidence type="ECO:0000256" key="5">
    <source>
        <dbReference type="ARBA" id="ARBA00023029"/>
    </source>
</evidence>
<accession>A0A5Q2QA10</accession>
<keyword evidence="7 8" id="KW-0413">Isomerase</keyword>
<dbReference type="InterPro" id="IPR050220">
    <property type="entry name" value="Type_II_DNA_Topoisomerases"/>
</dbReference>
<dbReference type="Pfam" id="PF00521">
    <property type="entry name" value="DNA_topoisoIV"/>
    <property type="match status" value="1"/>
</dbReference>
<dbReference type="CDD" id="cd00187">
    <property type="entry name" value="TOP4c"/>
    <property type="match status" value="1"/>
</dbReference>
<dbReference type="Gene3D" id="2.120.10.90">
    <property type="entry name" value="DNA gyrase/topoisomerase IV, subunit A, C-terminal"/>
    <property type="match status" value="1"/>
</dbReference>
<evidence type="ECO:0000256" key="6">
    <source>
        <dbReference type="ARBA" id="ARBA00023125"/>
    </source>
</evidence>
<evidence type="ECO:0000259" key="10">
    <source>
        <dbReference type="PROSITE" id="PS52040"/>
    </source>
</evidence>
<organism evidence="11 12">
    <name type="scientific">Litorivicinus lipolyticus</name>
    <dbReference type="NCBI Taxonomy" id="418701"/>
    <lineage>
        <taxon>Bacteria</taxon>
        <taxon>Pseudomonadati</taxon>
        <taxon>Pseudomonadota</taxon>
        <taxon>Gammaproteobacteria</taxon>
        <taxon>Oceanospirillales</taxon>
        <taxon>Litorivicinaceae</taxon>
        <taxon>Litorivicinus</taxon>
    </lineage>
</organism>
<sequence length="878" mass="96704">MSTDSREIQPINIEDELKQSYLDYAMSVIVGRALPDARDGLKPVHRRVLFAMDVLSNDWNRAYKKSARIVGDVIGKYHPHGDTAVYDTIVRMAQDFSLRYPLVDGQGNFGSIDGDRAAAMRYTEIRMRRIAHEMLGDLDKDTVDYVPNYDGTEKIPDVLPTRIPNLLVNGSAGIAVGMATNIPPHNLREILDACFVLLDKPEADVEELMEHVRAPDFPTGGFVNGLAGVRDAYRTGRGKCYIRAKHIIEEKDNGKVAIVFTEMPYQVNKAKLTEKIAELVKEKRIEGISELRDESDKDGIRLVVELRRGEPWEVILNQLFKDTALETSFGINMVALVGNQPRILNLKDLLEEFLTHRREVVTRRSIFELKEARRKGHVLEGQAVALANIDPIIELIKSSTNSGEAKDKLVARGWAPGNVMAMLERAGEGGVKPEDLPDGYGLVGTDYHMSPAQAQAILDLRLHRLTGLEQDKIMEDYNEILEIIIKLKLILGDAAELKRVIREEFEDIRARYGDDRRSVIIENRLSLTTEDLIAPEEMVVTLSRDGWAKCQPISAYRAQRRGGKGKIATGLKEEDVVEHLLIANTHDTVLMFTDKGRLFWLKVYEIPQASRIARGRPLINMLEGLGDEKVTAILPLAKDEAGEDRNVCMATASGVIKKVPLVAFARPRAAGIIAIGLDEGDRLISVALTDGRQTIMLMTSSGKALRFEESLVRSMGRQARGVTGIKFRDPSAESVISMIIPGEGTSVLLASEHGFGKRVAIDEFPLKGRAGLGVIAINCSDRNGQLVGAVQVAPEDDVILISNRGTMVRTPVEQISELGRAAQGVTLLKVAKGEQLVSVAGVPDTGEDDGVEDMDAVEAAVELDRESSEPGQGDDADV</sequence>
<dbReference type="Gene3D" id="3.90.199.10">
    <property type="entry name" value="Topoisomerase II, domain 5"/>
    <property type="match status" value="1"/>
</dbReference>
<dbReference type="FunFam" id="3.90.199.10:FF:000001">
    <property type="entry name" value="DNA gyrase subunit A"/>
    <property type="match status" value="1"/>
</dbReference>
<evidence type="ECO:0000256" key="9">
    <source>
        <dbReference type="PROSITE-ProRule" id="PRU01384"/>
    </source>
</evidence>
<dbReference type="Proteomes" id="UP000388235">
    <property type="component" value="Chromosome"/>
</dbReference>
<evidence type="ECO:0000313" key="11">
    <source>
        <dbReference type="EMBL" id="QGG80053.1"/>
    </source>
</evidence>
<dbReference type="SMART" id="SM00434">
    <property type="entry name" value="TOP4c"/>
    <property type="match status" value="1"/>
</dbReference>
<proteinExistence type="inferred from homology"/>
<dbReference type="KEGG" id="llp:GH975_05470"/>
<dbReference type="PANTHER" id="PTHR43493">
    <property type="entry name" value="DNA GYRASE/TOPOISOMERASE SUBUNIT A"/>
    <property type="match status" value="1"/>
</dbReference>
<dbReference type="GO" id="GO:0005694">
    <property type="term" value="C:chromosome"/>
    <property type="evidence" value="ECO:0007669"/>
    <property type="project" value="InterPro"/>
</dbReference>
<dbReference type="InterPro" id="IPR002205">
    <property type="entry name" value="Topo_IIA_dom_A"/>
</dbReference>
<dbReference type="OrthoDB" id="9806486at2"/>
<dbReference type="InterPro" id="IPR006691">
    <property type="entry name" value="GyrA/parC_rep"/>
</dbReference>
<dbReference type="InterPro" id="IPR013758">
    <property type="entry name" value="Topo_IIA_A/C_ab"/>
</dbReference>
<keyword evidence="12" id="KW-1185">Reference proteome</keyword>
<dbReference type="GO" id="GO:0003677">
    <property type="term" value="F:DNA binding"/>
    <property type="evidence" value="ECO:0007669"/>
    <property type="project" value="UniProtKB-UniRule"/>
</dbReference>
<reference evidence="11 12" key="1">
    <citation type="submission" date="2019-11" db="EMBL/GenBank/DDBJ databases">
        <authorList>
            <person name="Khan S.A."/>
            <person name="Jeon C.O."/>
            <person name="Chun B.H."/>
        </authorList>
    </citation>
    <scope>NUCLEOTIDE SEQUENCE [LARGE SCALE GENOMIC DNA]</scope>
    <source>
        <strain evidence="11 12">IMCC 1097</strain>
    </source>
</reference>
<dbReference type="Gene3D" id="3.30.1360.40">
    <property type="match status" value="1"/>
</dbReference>
<dbReference type="FunFam" id="3.30.1360.40:FF:000002">
    <property type="entry name" value="DNA gyrase subunit A"/>
    <property type="match status" value="1"/>
</dbReference>
<dbReference type="PANTHER" id="PTHR43493:SF5">
    <property type="entry name" value="DNA GYRASE SUBUNIT A, CHLOROPLASTIC_MITOCHONDRIAL"/>
    <property type="match status" value="1"/>
</dbReference>
<evidence type="ECO:0000313" key="12">
    <source>
        <dbReference type="Proteomes" id="UP000388235"/>
    </source>
</evidence>
<keyword evidence="5 8" id="KW-0799">Topoisomerase</keyword>
<dbReference type="InterPro" id="IPR013760">
    <property type="entry name" value="Topo_IIA-like_dom_sf"/>
</dbReference>
<comment type="miscellaneous">
    <text evidence="8">Few gyrases are as efficient as E.coli at forming negative supercoils. Not all organisms have 2 type II topoisomerases; in organisms with a single type II topoisomerase this enzyme also has to decatenate newly replicated chromosomes.</text>
</comment>